<evidence type="ECO:0000313" key="4">
    <source>
        <dbReference type="Proteomes" id="UP000240974"/>
    </source>
</evidence>
<dbReference type="AlphaFoldDB" id="A0A2T3G6Q0"/>
<protein>
    <submittedName>
        <fullName evidence="3">Uncharacterized protein</fullName>
    </submittedName>
</protein>
<dbReference type="Proteomes" id="UP000240974">
    <property type="component" value="Unassembled WGS sequence"/>
</dbReference>
<name>A0A2T3G6Q0_9FIRM</name>
<sequence length="256" mass="29438">MNYAYKDTGRTKIIYADSSDIIKYKGVRCYCKNPSCNAKMFIHNPEHPNFAYFQASGKPSHNGSCGSIYNHFDNSKYDEKLFSFPEVLMNLESKPSGTKPTGKSSPKKGKSTSGGEKALKTIKEIYKMATNTPPNDSYNGVKIKNILADVRSYSDYKDGIDGYHLVECNFYCFDKKEKTIIMNFPFLPNNKYYLRLCFKDEDLFKKEYSRFYDTGHTGIIVISGLWEKKDEEYRTKTIKAECTIKSEKQIAIIKKK</sequence>
<evidence type="ECO:0000256" key="1">
    <source>
        <dbReference type="SAM" id="MobiDB-lite"/>
    </source>
</evidence>
<keyword evidence="4" id="KW-1185">Reference proteome</keyword>
<organism evidence="3 4">
    <name type="scientific">Faecalibacillus intestinalis</name>
    <dbReference type="NCBI Taxonomy" id="1982626"/>
    <lineage>
        <taxon>Bacteria</taxon>
        <taxon>Bacillati</taxon>
        <taxon>Bacillota</taxon>
        <taxon>Erysipelotrichia</taxon>
        <taxon>Erysipelotrichales</taxon>
        <taxon>Coprobacillaceae</taxon>
        <taxon>Faecalibacillus</taxon>
    </lineage>
</organism>
<dbReference type="EMBL" id="JAJDKQ010000001">
    <property type="protein sequence ID" value="MCB8560465.1"/>
    <property type="molecule type" value="Genomic_DNA"/>
</dbReference>
<reference evidence="2" key="2">
    <citation type="submission" date="2021-10" db="EMBL/GenBank/DDBJ databases">
        <title>Collection of gut derived symbiotic bacterial strains cultured from healthy donors.</title>
        <authorList>
            <person name="Lin H."/>
            <person name="Littmann E."/>
            <person name="Kohout C."/>
            <person name="Pamer E.G."/>
        </authorList>
    </citation>
    <scope>NUCLEOTIDE SEQUENCE</scope>
    <source>
        <strain evidence="2">DFI.5.2</strain>
    </source>
</reference>
<dbReference type="EMBL" id="PYLQ01000001">
    <property type="protein sequence ID" value="PST43163.1"/>
    <property type="molecule type" value="Genomic_DNA"/>
</dbReference>
<dbReference type="Proteomes" id="UP001197827">
    <property type="component" value="Unassembled WGS sequence"/>
</dbReference>
<dbReference type="RefSeq" id="WP_107028881.1">
    <property type="nucleotide sequence ID" value="NZ_AP031432.1"/>
</dbReference>
<accession>A0A2T3G6Q0</accession>
<evidence type="ECO:0000313" key="2">
    <source>
        <dbReference type="EMBL" id="MCB8560465.1"/>
    </source>
</evidence>
<evidence type="ECO:0000313" key="3">
    <source>
        <dbReference type="EMBL" id="PST43163.1"/>
    </source>
</evidence>
<feature type="compositionally biased region" description="Low complexity" evidence="1">
    <location>
        <begin position="93"/>
        <end position="104"/>
    </location>
</feature>
<gene>
    <name evidence="3" type="ORF">C7U54_00155</name>
    <name evidence="2" type="ORF">LJD74_00410</name>
</gene>
<proteinExistence type="predicted"/>
<reference evidence="3 4" key="1">
    <citation type="journal article" date="2019" name="Int. J. Syst. Evol. Microbiol.">
        <title>Faecalibacillus intestinalis gen. nov., sp. nov. and Faecalibacillus faecis sp. nov., isolated from human faeces.</title>
        <authorList>
            <person name="Seo B."/>
            <person name="Jeon K."/>
            <person name="Baek I."/>
            <person name="Lee Y.M."/>
            <person name="Baek K."/>
            <person name="Ko G."/>
        </authorList>
    </citation>
    <scope>NUCLEOTIDE SEQUENCE [LARGE SCALE GENOMIC DNA]</scope>
    <source>
        <strain evidence="3 4">SNUG30099</strain>
    </source>
</reference>
<comment type="caution">
    <text evidence="3">The sequence shown here is derived from an EMBL/GenBank/DDBJ whole genome shotgun (WGS) entry which is preliminary data.</text>
</comment>
<feature type="region of interest" description="Disordered" evidence="1">
    <location>
        <begin position="93"/>
        <end position="115"/>
    </location>
</feature>